<feature type="compositionally biased region" description="Basic and acidic residues" evidence="1">
    <location>
        <begin position="182"/>
        <end position="210"/>
    </location>
</feature>
<feature type="compositionally biased region" description="Basic and acidic residues" evidence="1">
    <location>
        <begin position="1116"/>
        <end position="1128"/>
    </location>
</feature>
<feature type="compositionally biased region" description="Basic and acidic residues" evidence="1">
    <location>
        <begin position="515"/>
        <end position="554"/>
    </location>
</feature>
<dbReference type="PANTHER" id="PTHR21616">
    <property type="entry name" value="CENTROSOME SPINDLE POLE ASSOCIATED PROTEIN"/>
    <property type="match status" value="1"/>
</dbReference>
<feature type="compositionally biased region" description="Low complexity" evidence="1">
    <location>
        <begin position="707"/>
        <end position="723"/>
    </location>
</feature>
<feature type="compositionally biased region" description="Basic and acidic residues" evidence="1">
    <location>
        <begin position="803"/>
        <end position="834"/>
    </location>
</feature>
<feature type="region of interest" description="Disordered" evidence="1">
    <location>
        <begin position="12"/>
        <end position="389"/>
    </location>
</feature>
<reference evidence="4" key="1">
    <citation type="submission" date="2025-08" db="UniProtKB">
        <authorList>
            <consortium name="RefSeq"/>
        </authorList>
    </citation>
    <scope>IDENTIFICATION</scope>
    <source>
        <tissue evidence="4">Gonads</tissue>
    </source>
</reference>
<organism evidence="3 4">
    <name type="scientific">Lingula anatina</name>
    <name type="common">Brachiopod</name>
    <name type="synonym">Lingula unguis</name>
    <dbReference type="NCBI Taxonomy" id="7574"/>
    <lineage>
        <taxon>Eukaryota</taxon>
        <taxon>Metazoa</taxon>
        <taxon>Spiralia</taxon>
        <taxon>Lophotrochozoa</taxon>
        <taxon>Brachiopoda</taxon>
        <taxon>Linguliformea</taxon>
        <taxon>Lingulata</taxon>
        <taxon>Lingulida</taxon>
        <taxon>Linguloidea</taxon>
        <taxon>Lingulidae</taxon>
        <taxon>Lingula</taxon>
    </lineage>
</organism>
<dbReference type="GO" id="GO:0005874">
    <property type="term" value="C:microtubule"/>
    <property type="evidence" value="ECO:0007669"/>
    <property type="project" value="InterPro"/>
</dbReference>
<dbReference type="KEGG" id="lak:106168500"/>
<feature type="region of interest" description="Disordered" evidence="1">
    <location>
        <begin position="687"/>
        <end position="931"/>
    </location>
</feature>
<feature type="compositionally biased region" description="Basic and acidic residues" evidence="1">
    <location>
        <begin position="461"/>
        <end position="486"/>
    </location>
</feature>
<feature type="compositionally biased region" description="Basic and acidic residues" evidence="1">
    <location>
        <begin position="229"/>
        <end position="274"/>
    </location>
</feature>
<feature type="region of interest" description="Disordered" evidence="1">
    <location>
        <begin position="1260"/>
        <end position="1303"/>
    </location>
</feature>
<dbReference type="Proteomes" id="UP000085678">
    <property type="component" value="Unplaced"/>
</dbReference>
<feature type="compositionally biased region" description="Basic and acidic residues" evidence="1">
    <location>
        <begin position="16"/>
        <end position="47"/>
    </location>
</feature>
<feature type="compositionally biased region" description="Basic and acidic residues" evidence="1">
    <location>
        <begin position="140"/>
        <end position="160"/>
    </location>
</feature>
<feature type="compositionally biased region" description="Basic and acidic residues" evidence="1">
    <location>
        <begin position="282"/>
        <end position="328"/>
    </location>
</feature>
<dbReference type="Pfam" id="PF24578">
    <property type="entry name" value="CSPP1_C"/>
    <property type="match status" value="1"/>
</dbReference>
<feature type="compositionally biased region" description="Basic and acidic residues" evidence="1">
    <location>
        <begin position="1084"/>
        <end position="1106"/>
    </location>
</feature>
<dbReference type="GO" id="GO:0005813">
    <property type="term" value="C:centrosome"/>
    <property type="evidence" value="ECO:0007669"/>
    <property type="project" value="InterPro"/>
</dbReference>
<dbReference type="InterPro" id="IPR026708">
    <property type="entry name" value="CSPP1"/>
</dbReference>
<feature type="compositionally biased region" description="Basic and acidic residues" evidence="1">
    <location>
        <begin position="945"/>
        <end position="1006"/>
    </location>
</feature>
<dbReference type="RefSeq" id="XP_013403034.1">
    <property type="nucleotide sequence ID" value="XM_013547580.1"/>
</dbReference>
<dbReference type="GO" id="GO:0000922">
    <property type="term" value="C:spindle pole"/>
    <property type="evidence" value="ECO:0007669"/>
    <property type="project" value="InterPro"/>
</dbReference>
<feature type="compositionally biased region" description="Basic and acidic residues" evidence="1">
    <location>
        <begin position="357"/>
        <end position="375"/>
    </location>
</feature>
<proteinExistence type="predicted"/>
<feature type="region of interest" description="Disordered" evidence="1">
    <location>
        <begin position="945"/>
        <end position="1071"/>
    </location>
</feature>
<feature type="compositionally biased region" description="Polar residues" evidence="1">
    <location>
        <begin position="1043"/>
        <end position="1055"/>
    </location>
</feature>
<dbReference type="PANTHER" id="PTHR21616:SF2">
    <property type="entry name" value="CENTROSOME AND SPINDLE POLE-ASSOCIATED PROTEIN 1"/>
    <property type="match status" value="1"/>
</dbReference>
<feature type="region of interest" description="Disordered" evidence="1">
    <location>
        <begin position="1084"/>
        <end position="1140"/>
    </location>
</feature>
<dbReference type="OrthoDB" id="10044099at2759"/>
<gene>
    <name evidence="4" type="primary">LOC106168500</name>
</gene>
<feature type="domain" description="Centrosome and spindle pole-associated protein 1 C-terminal" evidence="2">
    <location>
        <begin position="1145"/>
        <end position="1198"/>
    </location>
</feature>
<evidence type="ECO:0000313" key="3">
    <source>
        <dbReference type="Proteomes" id="UP000085678"/>
    </source>
</evidence>
<evidence type="ECO:0000259" key="2">
    <source>
        <dbReference type="Pfam" id="PF24578"/>
    </source>
</evidence>
<dbReference type="GO" id="GO:0032467">
    <property type="term" value="P:positive regulation of cytokinesis"/>
    <property type="evidence" value="ECO:0007669"/>
    <property type="project" value="InterPro"/>
</dbReference>
<evidence type="ECO:0000313" key="4">
    <source>
        <dbReference type="RefSeq" id="XP_013403034.1"/>
    </source>
</evidence>
<evidence type="ECO:0000256" key="1">
    <source>
        <dbReference type="SAM" id="MobiDB-lite"/>
    </source>
</evidence>
<feature type="compositionally biased region" description="Basic and acidic residues" evidence="1">
    <location>
        <begin position="744"/>
        <end position="787"/>
    </location>
</feature>
<protein>
    <submittedName>
        <fullName evidence="4">Centrosome and spindle pole-associated protein 1</fullName>
    </submittedName>
</protein>
<feature type="compositionally biased region" description="Basic and acidic residues" evidence="1">
    <location>
        <begin position="894"/>
        <end position="931"/>
    </location>
</feature>
<feature type="region of interest" description="Disordered" evidence="1">
    <location>
        <begin position="451"/>
        <end position="600"/>
    </location>
</feature>
<keyword evidence="3" id="KW-1185">Reference proteome</keyword>
<feature type="compositionally biased region" description="Basic and acidic residues" evidence="1">
    <location>
        <begin position="1273"/>
        <end position="1282"/>
    </location>
</feature>
<feature type="compositionally biased region" description="Gly residues" evidence="1">
    <location>
        <begin position="690"/>
        <end position="699"/>
    </location>
</feature>
<dbReference type="STRING" id="7574.A0A1S3IZQ7"/>
<feature type="compositionally biased region" description="Basic and acidic residues" evidence="1">
    <location>
        <begin position="77"/>
        <end position="100"/>
    </location>
</feature>
<name>A0A1S3IZQ7_LINAN</name>
<sequence length="1376" mass="159744">MADDIEYFIQQQKQKLAAERRSLGQEPDRDDPNTSRRTWDRTPKSNLDEQILQHGRRGPQDRQTEDVEGGTLPLGQYEEKKRRLQEERKRETQEIMDKGKVNGFHVDQNRKENIPPPRPQSPEETGLIGQLGSYDQKRKKLEEERKKEYNKMLSEQELRRTGRHPQPQDNEEVGLPAMNRKMSAEARADFAKRRARNEEYRQFLEQEEQKRRHRYDSHKPADAINRSPPPKERTVTFEDTYDRDLRRDDDYDRRRDRYDDRNEVNHRRAPKETDYGMTLPGIRDKHSAEQRKMAERNREYNDFLQQKSERDNRRREDQRIRTRSRSDFLSDDEDAFERGRNKPPRRGWGTPTYEEILEQKRREESRYRRYDDPEYSRTPTGMRLGDDNYRRSAISDGYLNDDRRLNAIDRQYDAKRVQFKEESKWPSLLDEVYWTSPLRNPARDPLQEWLSRIRQRSPSPIHEDDRGRGPREPDPSPRRTHPDPEPPARQGRRGYQPPQEDDSRQVGATLLVGHENSESAKRRKQEEYRKELELQMKGDKEAKQREKEREKANDMRINVSGAQDPEKRPDRLRELPPAEQRGPPRQYQSVPVQPYHPVTEDLSPRSQAFQKYQAQLFSEPPSRPAPSILDRGWGGDLYGRPLEPGLGLLSRQPGDYLGAAGQPQLSPYNSPLDEAYYYYANKNPLDVDSGIGGIAGPSGVGRPSNFPQYPQQTQQQPPQQPQQGYANRDRNPPPQEGGFIIGNDRSKSRADKQSYNEELRLQMEEKQRQKQLAKEEQEKYDLKKQAEIENYDPFGKGGGGAPLRDRQGNLVADLKRMHITNKEGEEDPTRRLVPDRTPAPPPVVNFAADSPYGFHDQGPPGGGVQGNYPGLSPREGHGRGQSDIFGPTDNTPKSQKDLYQEELKKQIEEKRKREEEEKAKIKAEEEKQMRKIEEDRLKIQAEFEAEQKKQREKEEETQRKNEMLKKQAEEKRLEAEARRKELEEKRQQEIRERQEQERLERQRQAMEQRGSSPPVPAIVAARSGSTAQTPARDVRSPPIPALRSNTEDVTPSGRTSPPVPARDTEIRSQSADVLRQLAAMRQQLHSERKKVENALEQQKYEVDVSDPRVAQRQRPPQRDPVDVFDPRRPVSVKRNRTADSVAQGKELNEFNDLKYKKDTESRQKFRSEYPGVPVSDTALEVQQQALLDEQENRLAELRANNYSAKPGPSKQRDLSMIREDSMLDSNTAFIGDGNAKDASRSSSRTSAALLDSESAFIGVDDNGVFPDDLDDLEPARRNESARSRRRQRQQSPRRQPDNLSIGSQLSLDADKITKKNQERLRKLRSIQGDDISMMDPDDVLNNFMARQDHQRPASGNTLQDDSWLRPGTRDSAGTHY</sequence>
<feature type="compositionally biased region" description="Basic and acidic residues" evidence="1">
    <location>
        <begin position="564"/>
        <end position="576"/>
    </location>
</feature>
<dbReference type="GeneID" id="106168500"/>
<dbReference type="InParanoid" id="A0A1S3IZQ7"/>
<accession>A0A1S3IZQ7</accession>
<feature type="region of interest" description="Disordered" evidence="1">
    <location>
        <begin position="1347"/>
        <end position="1376"/>
    </location>
</feature>
<dbReference type="InterPro" id="IPR058191">
    <property type="entry name" value="CSPP1_C"/>
</dbReference>